<keyword evidence="2" id="KW-0543">Viral nucleoprotein</keyword>
<feature type="region of interest" description="Disordered" evidence="1">
    <location>
        <begin position="1"/>
        <end position="50"/>
    </location>
</feature>
<dbReference type="InterPro" id="IPR037195">
    <property type="entry name" value="Nucleocapsid_N"/>
</dbReference>
<feature type="compositionally biased region" description="Low complexity" evidence="1">
    <location>
        <begin position="202"/>
        <end position="224"/>
    </location>
</feature>
<evidence type="ECO:0000256" key="1">
    <source>
        <dbReference type="SAM" id="MobiDB-lite"/>
    </source>
</evidence>
<protein>
    <submittedName>
        <fullName evidence="2">Nucleocapsid</fullName>
    </submittedName>
</protein>
<sequence length="508" mass="53986">MGKNKKQSQRSASSNRVSFAEVASQGLPSVSGPTIRASVPVDKPAPSPPSFFSAITTRSDERPIFQGSRVPLDIELGDRERLLGYWFSQPIPTKGITHWFFYEYGDGPVDADFGTKLQGVYWVSSERSSIPAGRYEDDKVEYTGPRGAQRYPHGLKHTTKARQTGGVSDYASESEAESTTSGPSGPVYDIGGAQYRERSRGRSNNRSQNRNPGQQQRQRSRSSSKAPQGVDIAAITEAVKQALLPSLLSSLGVKDQTPVPNPGTVPKVIPKEQPKEPKELKELPLVKRTLKGGVHPGVVFGTSTNSAMGLDVSLQDATAAFSSLKSAFPTLHYIMCCGEYSLTDIGGRTHVVCSFSYPLATAEGNGSEAATIFDMKVSEPPVIPITVTESCKTCCASNVQLAVNIPGSDGLAGSSVLFSSTGVPPQLSSTAFPSLTTPTPHPPSETFASKAAVSPAQTPLSQRTPRVGRGGKGGVGPDPSDWTFHTSPEFVPTEVITLPDTAEKSSTA</sequence>
<dbReference type="GO" id="GO:0019013">
    <property type="term" value="C:viral nucleocapsid"/>
    <property type="evidence" value="ECO:0007669"/>
    <property type="project" value="UniProtKB-KW"/>
</dbReference>
<feature type="region of interest" description="Disordered" evidence="1">
    <location>
        <begin position="136"/>
        <end position="228"/>
    </location>
</feature>
<accession>A0AA50ADX6</accession>
<keyword evidence="2" id="KW-0946">Virion</keyword>
<feature type="compositionally biased region" description="Polar residues" evidence="1">
    <location>
        <begin position="455"/>
        <end position="464"/>
    </location>
</feature>
<reference evidence="2" key="1">
    <citation type="journal article" date="2023" name="bioRxiv">
        <title>Host specificity shapes fish viromes across lakes on an isolated remote island.</title>
        <authorList>
            <person name="Grimwood R.M."/>
            <person name="Fortune-Kelly G."/>
            <person name="Holmes E.C."/>
            <person name="Ingram T."/>
            <person name="Geoghegan J.L."/>
        </authorList>
    </citation>
    <scope>NUCLEOTIDE SEQUENCE</scope>
    <source>
        <strain evidence="2">ROT-S</strain>
    </source>
</reference>
<dbReference type="Pfam" id="PF00937">
    <property type="entry name" value="CoV_nucleocap"/>
    <property type="match status" value="1"/>
</dbReference>
<dbReference type="EMBL" id="OR270076">
    <property type="protein sequence ID" value="WLJ60765.1"/>
    <property type="molecule type" value="Genomic_RNA"/>
</dbReference>
<organism evidence="2">
    <name type="scientific">Retropinna nidovirus</name>
    <dbReference type="NCBI Taxonomy" id="3064111"/>
    <lineage>
        <taxon>Viruses</taxon>
        <taxon>Riboviria</taxon>
        <taxon>Orthornavirae</taxon>
        <taxon>Pisuviricota</taxon>
        <taxon>Pisoniviricetes</taxon>
        <taxon>Nidovirales</taxon>
    </lineage>
</organism>
<proteinExistence type="predicted"/>
<dbReference type="GO" id="GO:0003723">
    <property type="term" value="F:RNA binding"/>
    <property type="evidence" value="ECO:0007669"/>
    <property type="project" value="InterPro"/>
</dbReference>
<dbReference type="SUPFAM" id="SSF110304">
    <property type="entry name" value="Coronavirus RNA-binding domain"/>
    <property type="match status" value="1"/>
</dbReference>
<name>A0AA50ADX6_9NIDO</name>
<feature type="compositionally biased region" description="Low complexity" evidence="1">
    <location>
        <begin position="171"/>
        <end position="181"/>
    </location>
</feature>
<dbReference type="InterPro" id="IPR001218">
    <property type="entry name" value="Nucleocap_CoV"/>
</dbReference>
<evidence type="ECO:0000313" key="2">
    <source>
        <dbReference type="EMBL" id="WLJ60765.1"/>
    </source>
</evidence>
<feature type="region of interest" description="Disordered" evidence="1">
    <location>
        <begin position="429"/>
        <end position="508"/>
    </location>
</feature>